<feature type="region of interest" description="Disordered" evidence="5">
    <location>
        <begin position="125"/>
        <end position="159"/>
    </location>
</feature>
<feature type="domain" description="CCDC113/CCDC96 coiled-coil" evidence="6">
    <location>
        <begin position="376"/>
        <end position="547"/>
    </location>
</feature>
<reference evidence="7" key="1">
    <citation type="submission" date="2020-11" db="EMBL/GenBank/DDBJ databases">
        <authorList>
            <person name="Whitehead M."/>
        </authorList>
    </citation>
    <scope>NUCLEOTIDE SEQUENCE</scope>
    <source>
        <strain evidence="7">EGII</strain>
    </source>
</reference>
<evidence type="ECO:0000259" key="6">
    <source>
        <dbReference type="Pfam" id="PF13870"/>
    </source>
</evidence>
<evidence type="ECO:0000256" key="4">
    <source>
        <dbReference type="SAM" id="Coils"/>
    </source>
</evidence>
<feature type="compositionally biased region" description="Acidic residues" evidence="5">
    <location>
        <begin position="130"/>
        <end position="159"/>
    </location>
</feature>
<proteinExistence type="predicted"/>
<evidence type="ECO:0000256" key="5">
    <source>
        <dbReference type="SAM" id="MobiDB-lite"/>
    </source>
</evidence>
<dbReference type="AlphaFoldDB" id="A0A811VK80"/>
<dbReference type="GO" id="GO:0005930">
    <property type="term" value="C:axoneme"/>
    <property type="evidence" value="ECO:0007669"/>
    <property type="project" value="TreeGrafter"/>
</dbReference>
<dbReference type="GO" id="GO:0060271">
    <property type="term" value="P:cilium assembly"/>
    <property type="evidence" value="ECO:0007669"/>
    <property type="project" value="TreeGrafter"/>
</dbReference>
<evidence type="ECO:0000256" key="3">
    <source>
        <dbReference type="ARBA" id="ARBA00023273"/>
    </source>
</evidence>
<evidence type="ECO:0000256" key="2">
    <source>
        <dbReference type="ARBA" id="ARBA00023054"/>
    </source>
</evidence>
<keyword evidence="3" id="KW-0966">Cell projection</keyword>
<dbReference type="InterPro" id="IPR025254">
    <property type="entry name" value="CCDC113/CCDC96_CC"/>
</dbReference>
<evidence type="ECO:0000313" key="8">
    <source>
        <dbReference type="Proteomes" id="UP000606786"/>
    </source>
</evidence>
<sequence>MEKEGSKVVVNEREVGAYIKEESKINIQLSKPTLKSSKLSGSLQDDKFTLEPQRIPMVLEVTDEELLSSESESTISMEAHVRSSSTSSTSEDFFEKLGTIPNIGSFIKRTQGKDIGSFVDPLTGLLVSSTEEEEEEEEEMVEEEESSTTEESSFSEDEELLELLKREKEVEAPKILDDTEVFETFMEMEKAHVVEEVVEFDWVAYEREKETKHIAADTIVFLNELLTEVVEKCEYIDPNLFLRQNLDKPTLMEEIGAKLRQLEIEQKTRSFLNRRVAEFFYRKGQYRVFMDDPPGTILDEISKFKDATMKLDQMLSREAEVKGTSQGQISNIQLEVAKLEISNQEKLLELEQLIKKSFAYKGEHFNTDVDVQLRTMAKLRDEISDVRYVLIQKQHSNAKLAEQLKEMENLGNNLQMREYESLQNEVQALDKKIEERNTDLVRSRVRCNADLHILGHLKEKQAMIRSKIKIQKSCLATLLQQKFAARKWIFDSKQQRTRMRKEIKELSYQCGLLDKPALMLDYDKTAQQVNAVADKVEKLRYKHDEILKK</sequence>
<comment type="caution">
    <text evidence="7">The sequence shown here is derived from an EMBL/GenBank/DDBJ whole genome shotgun (WGS) entry which is preliminary data.</text>
</comment>
<name>A0A811VK80_CERCA</name>
<organism evidence="7 8">
    <name type="scientific">Ceratitis capitata</name>
    <name type="common">Mediterranean fruit fly</name>
    <name type="synonym">Tephritis capitata</name>
    <dbReference type="NCBI Taxonomy" id="7213"/>
    <lineage>
        <taxon>Eukaryota</taxon>
        <taxon>Metazoa</taxon>
        <taxon>Ecdysozoa</taxon>
        <taxon>Arthropoda</taxon>
        <taxon>Hexapoda</taxon>
        <taxon>Insecta</taxon>
        <taxon>Pterygota</taxon>
        <taxon>Neoptera</taxon>
        <taxon>Endopterygota</taxon>
        <taxon>Diptera</taxon>
        <taxon>Brachycera</taxon>
        <taxon>Muscomorpha</taxon>
        <taxon>Tephritoidea</taxon>
        <taxon>Tephritidae</taxon>
        <taxon>Ceratitis</taxon>
        <taxon>Ceratitis</taxon>
    </lineage>
</organism>
<dbReference type="EMBL" id="CAJHJT010000056">
    <property type="protein sequence ID" value="CAD7014502.1"/>
    <property type="molecule type" value="Genomic_DNA"/>
</dbReference>
<dbReference type="Proteomes" id="UP000606786">
    <property type="component" value="Unassembled WGS sequence"/>
</dbReference>
<evidence type="ECO:0000313" key="7">
    <source>
        <dbReference type="EMBL" id="CAD7014502.1"/>
    </source>
</evidence>
<dbReference type="GO" id="GO:0036064">
    <property type="term" value="C:ciliary basal body"/>
    <property type="evidence" value="ECO:0007669"/>
    <property type="project" value="TreeGrafter"/>
</dbReference>
<protein>
    <submittedName>
        <fullName evidence="7">(Mediterranean fruit fly) hypothetical protein</fullName>
    </submittedName>
</protein>
<keyword evidence="2 4" id="KW-0175">Coiled coil</keyword>
<gene>
    <name evidence="7" type="ORF">CCAP1982_LOCUS22503</name>
</gene>
<keyword evidence="8" id="KW-1185">Reference proteome</keyword>
<dbReference type="OrthoDB" id="10254794at2759"/>
<comment type="subcellular location">
    <subcellularLocation>
        <location evidence="1">Cell projection</location>
        <location evidence="1">Cilium</location>
    </subcellularLocation>
</comment>
<dbReference type="PANTHER" id="PTHR15654:SF1">
    <property type="entry name" value="COILED-COIL DOMAIN-CONTAINING PROTEIN 96"/>
    <property type="match status" value="1"/>
</dbReference>
<evidence type="ECO:0000256" key="1">
    <source>
        <dbReference type="ARBA" id="ARBA00004138"/>
    </source>
</evidence>
<dbReference type="InterPro" id="IPR051885">
    <property type="entry name" value="CC_CF"/>
</dbReference>
<dbReference type="Pfam" id="PF13870">
    <property type="entry name" value="CCDC113_CCDC96_CC"/>
    <property type="match status" value="1"/>
</dbReference>
<accession>A0A811VK80</accession>
<feature type="coiled-coil region" evidence="4">
    <location>
        <begin position="390"/>
        <end position="439"/>
    </location>
</feature>
<dbReference type="PANTHER" id="PTHR15654">
    <property type="entry name" value="COILED-COIL DOMAIN-CONTAINING PROTEIN 113-RELATED"/>
    <property type="match status" value="1"/>
</dbReference>